<dbReference type="CDD" id="cd02440">
    <property type="entry name" value="AdoMet_MTases"/>
    <property type="match status" value="1"/>
</dbReference>
<evidence type="ECO:0000256" key="1">
    <source>
        <dbReference type="ARBA" id="ARBA00005189"/>
    </source>
</evidence>
<keyword evidence="2" id="KW-0489">Methyltransferase</keyword>
<evidence type="ECO:0000256" key="4">
    <source>
        <dbReference type="ARBA" id="ARBA00025707"/>
    </source>
</evidence>
<dbReference type="PANTHER" id="PTHR44307:SF2">
    <property type="entry name" value="PHOSPHOETHANOLAMINE METHYLTRANSFERASE ISOFORM X1"/>
    <property type="match status" value="1"/>
</dbReference>
<evidence type="ECO:0000259" key="6">
    <source>
        <dbReference type="Pfam" id="PF13649"/>
    </source>
</evidence>
<comment type="catalytic activity">
    <reaction evidence="5">
        <text>phosphoethanolamine + S-adenosyl-L-methionine = N-methylethanolamine phosphate + S-adenosyl-L-homocysteine + H(+)</text>
        <dbReference type="Rhea" id="RHEA:20365"/>
        <dbReference type="ChEBI" id="CHEBI:15378"/>
        <dbReference type="ChEBI" id="CHEBI:57781"/>
        <dbReference type="ChEBI" id="CHEBI:57856"/>
        <dbReference type="ChEBI" id="CHEBI:58190"/>
        <dbReference type="ChEBI" id="CHEBI:59789"/>
        <dbReference type="EC" id="2.1.1.103"/>
    </reaction>
    <physiologicalReaction direction="left-to-right" evidence="5">
        <dbReference type="Rhea" id="RHEA:20366"/>
    </physiologicalReaction>
</comment>
<dbReference type="Pfam" id="PF13649">
    <property type="entry name" value="Methyltransf_25"/>
    <property type="match status" value="1"/>
</dbReference>
<dbReference type="AlphaFoldDB" id="A0A2T5P694"/>
<accession>A0A2T5P694</accession>
<sequence length="245" mass="27643">MALCRRPAEGAAMIDPDKVKRFWQGRAAVVGKVAFESVANLEQDQRNLQLKIDDETAKVFDWLPDVAGLSVLDLGAGVGQWTFRFAERGASRVLAVEYAQGLAEVGAAEAGRRGLSQVEFLVCSAEDFDTPETFDLVYISGLFVYLNDDQAERLLDRVIRFVRPGGLLMVRDGTGVTVRHEIDDRFSEHLGEHYSATYRTRDHYLAAVEGRGFELLRDENMFEEGHPLNKYPETRLRLFLFRKPA</sequence>
<gene>
    <name evidence="7" type="ORF">DBO85_13015</name>
</gene>
<dbReference type="GO" id="GO:0000234">
    <property type="term" value="F:phosphoethanolamine N-methyltransferase activity"/>
    <property type="evidence" value="ECO:0007669"/>
    <property type="project" value="UniProtKB-EC"/>
</dbReference>
<evidence type="ECO:0000256" key="3">
    <source>
        <dbReference type="ARBA" id="ARBA00022679"/>
    </source>
</evidence>
<protein>
    <recommendedName>
        <fullName evidence="6">Methyltransferase domain-containing protein</fullName>
    </recommendedName>
</protein>
<reference evidence="7 8" key="1">
    <citation type="submission" date="2018-04" db="EMBL/GenBank/DDBJ databases">
        <title>Pseudomonas sp. nov., isolated from mangrove soil.</title>
        <authorList>
            <person name="Chen C."/>
        </authorList>
    </citation>
    <scope>NUCLEOTIDE SEQUENCE [LARGE SCALE GENOMIC DNA]</scope>
    <source>
        <strain evidence="7 8">TC-11</strain>
    </source>
</reference>
<dbReference type="Proteomes" id="UP000244064">
    <property type="component" value="Unassembled WGS sequence"/>
</dbReference>
<dbReference type="InterPro" id="IPR041698">
    <property type="entry name" value="Methyltransf_25"/>
</dbReference>
<keyword evidence="3" id="KW-0808">Transferase</keyword>
<comment type="pathway">
    <text evidence="1">Lipid metabolism.</text>
</comment>
<dbReference type="SUPFAM" id="SSF53335">
    <property type="entry name" value="S-adenosyl-L-methionine-dependent methyltransferases"/>
    <property type="match status" value="1"/>
</dbReference>
<name>A0A2T5P694_9PSED</name>
<comment type="pathway">
    <text evidence="4">Phospholipid metabolism.</text>
</comment>
<evidence type="ECO:0000256" key="5">
    <source>
        <dbReference type="ARBA" id="ARBA00047622"/>
    </source>
</evidence>
<proteinExistence type="predicted"/>
<keyword evidence="8" id="KW-1185">Reference proteome</keyword>
<dbReference type="EMBL" id="QASN01000020">
    <property type="protein sequence ID" value="PTU73262.1"/>
    <property type="molecule type" value="Genomic_DNA"/>
</dbReference>
<organism evidence="7 8">
    <name type="scientific">Pseudomonas mangrovi</name>
    <dbReference type="NCBI Taxonomy" id="2161748"/>
    <lineage>
        <taxon>Bacteria</taxon>
        <taxon>Pseudomonadati</taxon>
        <taxon>Pseudomonadota</taxon>
        <taxon>Gammaproteobacteria</taxon>
        <taxon>Pseudomonadales</taxon>
        <taxon>Pseudomonadaceae</taxon>
        <taxon>Pseudomonas</taxon>
    </lineage>
</organism>
<dbReference type="PANTHER" id="PTHR44307">
    <property type="entry name" value="PHOSPHOETHANOLAMINE METHYLTRANSFERASE"/>
    <property type="match status" value="1"/>
</dbReference>
<evidence type="ECO:0000313" key="7">
    <source>
        <dbReference type="EMBL" id="PTU73262.1"/>
    </source>
</evidence>
<dbReference type="InterPro" id="IPR029063">
    <property type="entry name" value="SAM-dependent_MTases_sf"/>
</dbReference>
<dbReference type="Gene3D" id="3.40.50.150">
    <property type="entry name" value="Vaccinia Virus protein VP39"/>
    <property type="match status" value="1"/>
</dbReference>
<dbReference type="GO" id="GO:0032259">
    <property type="term" value="P:methylation"/>
    <property type="evidence" value="ECO:0007669"/>
    <property type="project" value="UniProtKB-KW"/>
</dbReference>
<comment type="caution">
    <text evidence="7">The sequence shown here is derived from an EMBL/GenBank/DDBJ whole genome shotgun (WGS) entry which is preliminary data.</text>
</comment>
<evidence type="ECO:0000256" key="2">
    <source>
        <dbReference type="ARBA" id="ARBA00022603"/>
    </source>
</evidence>
<evidence type="ECO:0000313" key="8">
    <source>
        <dbReference type="Proteomes" id="UP000244064"/>
    </source>
</evidence>
<feature type="domain" description="Methyltransferase" evidence="6">
    <location>
        <begin position="71"/>
        <end position="166"/>
    </location>
</feature>